<feature type="transmembrane region" description="Helical" evidence="2">
    <location>
        <begin position="86"/>
        <end position="109"/>
    </location>
</feature>
<keyword evidence="2" id="KW-1133">Transmembrane helix</keyword>
<proteinExistence type="predicted"/>
<keyword evidence="2" id="KW-0472">Membrane</keyword>
<reference evidence="3" key="2">
    <citation type="submission" date="2023-06" db="EMBL/GenBank/DDBJ databases">
        <authorList>
            <person name="Spilker T."/>
        </authorList>
    </citation>
    <scope>NUCLEOTIDE SEQUENCE</scope>
    <source>
        <strain evidence="3">FLAC1071</strain>
    </source>
</reference>
<sequence>MTDWSGGGGYGGPNPVGPGGHQPPPSGPAPWQSAPQPQQWAPAPPPPPWQPNPPGSGPAGPPPAIVGPAGPPGPFGPPPQRNRKPLLITLGAGAAVLVVIVIVLVITLAGGNSGGGGGSAADAVKGYLTALARGDAAAALSYSDDQPASKDFLTDEVLKKQIAKWPITNIRILNDDSSGASIGMGQVHVAANFGDKVSDATVRTKRNNKRWFLESAAVKLKPSPGSAGTGASNTLTVFGKPFSGDTAYVFPGYVDIGSSSPYIGVKAQPLLLDQLTSYSPWVQAEFSLNDAGNKAITDALASAFAACQSSTALKPPPPCPLEGLDDYKYVEGTAHWGRPDLSKVKVSFFDQFHLTAMFSGEVTVPVTVQTKSGGTGDGTIDPFLSGTADVSKVPPTLSYR</sequence>
<gene>
    <name evidence="3" type="ORF">QRB35_25070</name>
</gene>
<comment type="caution">
    <text evidence="3">The sequence shown here is derived from an EMBL/GenBank/DDBJ whole genome shotgun (WGS) entry which is preliminary data.</text>
</comment>
<dbReference type="Proteomes" id="UP001529272">
    <property type="component" value="Unassembled WGS sequence"/>
</dbReference>
<name>A0ABT7P7J7_MYCIT</name>
<feature type="compositionally biased region" description="Pro residues" evidence="1">
    <location>
        <begin position="42"/>
        <end position="80"/>
    </location>
</feature>
<evidence type="ECO:0000256" key="1">
    <source>
        <dbReference type="SAM" id="MobiDB-lite"/>
    </source>
</evidence>
<evidence type="ECO:0000313" key="4">
    <source>
        <dbReference type="Proteomes" id="UP001529272"/>
    </source>
</evidence>
<keyword evidence="4" id="KW-1185">Reference proteome</keyword>
<dbReference type="EMBL" id="JASZZX010000033">
    <property type="protein sequence ID" value="MDM3929257.1"/>
    <property type="molecule type" value="Genomic_DNA"/>
</dbReference>
<reference evidence="3" key="1">
    <citation type="submission" date="2023-06" db="EMBL/GenBank/DDBJ databases">
        <title>Itaconate inhibition of nontuberculous mycobacteria.</title>
        <authorList>
            <person name="Breen P."/>
            <person name="Zimbric M."/>
            <person name="Caverly L."/>
        </authorList>
    </citation>
    <scope>NUCLEOTIDE SEQUENCE</scope>
    <source>
        <strain evidence="3">FLAC1071</strain>
    </source>
</reference>
<dbReference type="RefSeq" id="WP_072501590.1">
    <property type="nucleotide sequence ID" value="NZ_CP012886.2"/>
</dbReference>
<accession>A0ABT7P7J7</accession>
<feature type="compositionally biased region" description="Low complexity" evidence="1">
    <location>
        <begin position="29"/>
        <end position="41"/>
    </location>
</feature>
<evidence type="ECO:0000256" key="2">
    <source>
        <dbReference type="SAM" id="Phobius"/>
    </source>
</evidence>
<evidence type="ECO:0000313" key="3">
    <source>
        <dbReference type="EMBL" id="MDM3929257.1"/>
    </source>
</evidence>
<protein>
    <submittedName>
        <fullName evidence="3">DUF4878 domain-containing protein</fullName>
    </submittedName>
</protein>
<feature type="compositionally biased region" description="Gly residues" evidence="1">
    <location>
        <begin position="1"/>
        <end position="20"/>
    </location>
</feature>
<keyword evidence="2" id="KW-0812">Transmembrane</keyword>
<organism evidence="3 4">
    <name type="scientific">Mycobacterium intracellulare subsp. chimaera</name>
    <dbReference type="NCBI Taxonomy" id="222805"/>
    <lineage>
        <taxon>Bacteria</taxon>
        <taxon>Bacillati</taxon>
        <taxon>Actinomycetota</taxon>
        <taxon>Actinomycetes</taxon>
        <taxon>Mycobacteriales</taxon>
        <taxon>Mycobacteriaceae</taxon>
        <taxon>Mycobacterium</taxon>
        <taxon>Mycobacterium avium complex (MAC)</taxon>
    </lineage>
</organism>
<feature type="region of interest" description="Disordered" evidence="1">
    <location>
        <begin position="1"/>
        <end position="80"/>
    </location>
</feature>